<feature type="region of interest" description="Disordered" evidence="1">
    <location>
        <begin position="1"/>
        <end position="25"/>
    </location>
</feature>
<dbReference type="RefSeq" id="XP_060455195.1">
    <property type="nucleotide sequence ID" value="XM_060598397.1"/>
</dbReference>
<keyword evidence="3" id="KW-1185">Reference proteome</keyword>
<evidence type="ECO:0000313" key="2">
    <source>
        <dbReference type="EMBL" id="BEI89929.1"/>
    </source>
</evidence>
<evidence type="ECO:0000313" key="3">
    <source>
        <dbReference type="Proteomes" id="UP001233271"/>
    </source>
</evidence>
<protein>
    <submittedName>
        <fullName evidence="2">Uncharacterized protein</fullName>
    </submittedName>
</protein>
<evidence type="ECO:0000256" key="1">
    <source>
        <dbReference type="SAM" id="MobiDB-lite"/>
    </source>
</evidence>
<dbReference type="EMBL" id="AP028213">
    <property type="protein sequence ID" value="BEI89929.1"/>
    <property type="molecule type" value="Genomic_DNA"/>
</dbReference>
<proteinExistence type="predicted"/>
<organism evidence="2 3">
    <name type="scientific">Cutaneotrichosporon cavernicola</name>
    <dbReference type="NCBI Taxonomy" id="279322"/>
    <lineage>
        <taxon>Eukaryota</taxon>
        <taxon>Fungi</taxon>
        <taxon>Dikarya</taxon>
        <taxon>Basidiomycota</taxon>
        <taxon>Agaricomycotina</taxon>
        <taxon>Tremellomycetes</taxon>
        <taxon>Trichosporonales</taxon>
        <taxon>Trichosporonaceae</taxon>
        <taxon>Cutaneotrichosporon</taxon>
    </lineage>
</organism>
<dbReference type="AlphaFoldDB" id="A0AA48KYZ8"/>
<dbReference type="GeneID" id="85493800"/>
<name>A0AA48KYZ8_9TREE</name>
<feature type="region of interest" description="Disordered" evidence="1">
    <location>
        <begin position="234"/>
        <end position="283"/>
    </location>
</feature>
<reference evidence="2" key="1">
    <citation type="journal article" date="2023" name="BMC Genomics">
        <title>Chromosome-level genome assemblies of Cutaneotrichosporon spp. (Trichosporonales, Basidiomycota) reveal imbalanced evolution between nucleotide sequences and chromosome synteny.</title>
        <authorList>
            <person name="Kobayashi Y."/>
            <person name="Kayamori A."/>
            <person name="Aoki K."/>
            <person name="Shiwa Y."/>
            <person name="Matsutani M."/>
            <person name="Fujita N."/>
            <person name="Sugita T."/>
            <person name="Iwasaki W."/>
            <person name="Tanaka N."/>
            <person name="Takashima M."/>
        </authorList>
    </citation>
    <scope>NUCLEOTIDE SEQUENCE</scope>
    <source>
        <strain evidence="2">HIS019</strain>
    </source>
</reference>
<dbReference type="KEGG" id="ccac:CcaHIS019_0212910"/>
<gene>
    <name evidence="2" type="ORF">CcaverHIS019_0212910</name>
</gene>
<feature type="compositionally biased region" description="Acidic residues" evidence="1">
    <location>
        <begin position="234"/>
        <end position="243"/>
    </location>
</feature>
<dbReference type="Proteomes" id="UP001233271">
    <property type="component" value="Chromosome 2"/>
</dbReference>
<sequence length="283" mass="31379">MTTHDSYLLHATPASSTSAPGISPPRTPYVPVLDPTFPRATYGHLDSYADPDVNPSARILWAARDASRVWPRVASGNTWATLDETTVLLTVFDKAHALNQAQWSLRPRRSPHEWRVETNGYIDLALVYARRALHAADALDRSPTRARARRFCRDALDACAELLVDGRPLQPDLLREYIADHNFKPSIDDRIGVLLGEYDPLIRHAAVLARPPVSSAAPFTHDPVRGEYVLDEVPELGSDDSDTSAERVAVPQMGDMRDDNVDIVSEGRPSIDADRHPPVTRKT</sequence>
<accession>A0AA48KYZ8</accession>